<protein>
    <recommendedName>
        <fullName evidence="4">ABC transporter ATP-binding protein</fullName>
    </recommendedName>
</protein>
<keyword evidence="1" id="KW-0472">Membrane</keyword>
<evidence type="ECO:0000256" key="1">
    <source>
        <dbReference type="SAM" id="Phobius"/>
    </source>
</evidence>
<dbReference type="EMBL" id="BMHM01000003">
    <property type="protein sequence ID" value="GGC90111.1"/>
    <property type="molecule type" value="Genomic_DNA"/>
</dbReference>
<sequence length="574" mass="65619">MRALASEVLWPFRWRVLTILMMQVATQVLLLASLVLPWQLLQVLMTGQSRLTGWMPGIHSDQDQIAILLALAVFCFCAYALLQWLIRHAIAHFASAILQSLNKTRLVANHRLLGNRVLTVVLNALSSSVIALLFCCVIALLHPLLALLAAICVLILAAVVMHYYRYEKVQIIQDTLQSNVLTVINISFALGFSILVLDYLYGSVRPLLTLFILLISMRQMMAASLNGLVNFLGVVKHFQSINMLLLPRDRHVSLLETTDFVKRFESNTLPQWLTAWIAERYGHHMSYHIIECRLLHGRSVAQVLIQVIDESDCTYYWLLKCYKPSRENEALHESALLTEVGGHRMDTQQTVPMLCDHGRLPWCYYLLLEMGEQQPRWLNSEERKPWMAVLRQTLMKMPLSNALRTQYMATFASLPERMKKIEAKHFGYLTHDDQQAFQVEPFMQRWPYIIAAVEKVPYCLTLHNPSSARLAMLGTHPLLLDWQGWSYDSLGAHWPLSAKLYKEVLEVVSAQWPQLSERQEWLALSSPERASHYIALAARAHEFCQRCQTHNDSGALNMLNGIIKAYDAMSGVNT</sequence>
<feature type="transmembrane region" description="Helical" evidence="1">
    <location>
        <begin position="178"/>
        <end position="201"/>
    </location>
</feature>
<feature type="transmembrane region" description="Helical" evidence="1">
    <location>
        <begin position="65"/>
        <end position="86"/>
    </location>
</feature>
<evidence type="ECO:0008006" key="4">
    <source>
        <dbReference type="Google" id="ProtNLM"/>
    </source>
</evidence>
<gene>
    <name evidence="2" type="ORF">GCM10011382_20520</name>
</gene>
<keyword evidence="1" id="KW-0812">Transmembrane</keyword>
<proteinExistence type="predicted"/>
<feature type="transmembrane region" description="Helical" evidence="1">
    <location>
        <begin position="147"/>
        <end position="166"/>
    </location>
</feature>
<reference evidence="3" key="1">
    <citation type="journal article" date="2019" name="Int. J. Syst. Evol. Microbiol.">
        <title>The Global Catalogue of Microorganisms (GCM) 10K type strain sequencing project: providing services to taxonomists for standard genome sequencing and annotation.</title>
        <authorList>
            <consortium name="The Broad Institute Genomics Platform"/>
            <consortium name="The Broad Institute Genome Sequencing Center for Infectious Disease"/>
            <person name="Wu L."/>
            <person name="Ma J."/>
        </authorList>
    </citation>
    <scope>NUCLEOTIDE SEQUENCE [LARGE SCALE GENOMIC DNA]</scope>
    <source>
        <strain evidence="3">CGMCC 1.15122</strain>
    </source>
</reference>
<accession>A0ABQ1P4G5</accession>
<name>A0ABQ1P4G5_9GAMM</name>
<evidence type="ECO:0000313" key="2">
    <source>
        <dbReference type="EMBL" id="GGC90111.1"/>
    </source>
</evidence>
<dbReference type="Proteomes" id="UP000597301">
    <property type="component" value="Unassembled WGS sequence"/>
</dbReference>
<keyword evidence="3" id="KW-1185">Reference proteome</keyword>
<comment type="caution">
    <text evidence="2">The sequence shown here is derived from an EMBL/GenBank/DDBJ whole genome shotgun (WGS) entry which is preliminary data.</text>
</comment>
<feature type="transmembrane region" description="Helical" evidence="1">
    <location>
        <begin position="120"/>
        <end position="141"/>
    </location>
</feature>
<organism evidence="2 3">
    <name type="scientific">Vreelandella lutescens</name>
    <dbReference type="NCBI Taxonomy" id="1602943"/>
    <lineage>
        <taxon>Bacteria</taxon>
        <taxon>Pseudomonadati</taxon>
        <taxon>Pseudomonadota</taxon>
        <taxon>Gammaproteobacteria</taxon>
        <taxon>Oceanospirillales</taxon>
        <taxon>Halomonadaceae</taxon>
        <taxon>Vreelandella</taxon>
    </lineage>
</organism>
<evidence type="ECO:0000313" key="3">
    <source>
        <dbReference type="Proteomes" id="UP000597301"/>
    </source>
</evidence>
<feature type="transmembrane region" description="Helical" evidence="1">
    <location>
        <begin position="12"/>
        <end position="36"/>
    </location>
</feature>
<keyword evidence="1" id="KW-1133">Transmembrane helix</keyword>